<reference evidence="3" key="1">
    <citation type="submission" date="2021-07" db="EMBL/GenBank/DDBJ databases">
        <title>Complete genome sequencing of a Clostridium isolate.</title>
        <authorList>
            <person name="Ueki A."/>
            <person name="Tonouchi A."/>
        </authorList>
    </citation>
    <scope>NUCLEOTIDE SEQUENCE [LARGE SCALE GENOMIC DNA]</scope>
    <source>
        <strain evidence="3">C5S11</strain>
    </source>
</reference>
<dbReference type="InterPro" id="IPR044731">
    <property type="entry name" value="BDH-like"/>
</dbReference>
<dbReference type="Gene3D" id="1.20.1090.10">
    <property type="entry name" value="Dehydroquinate synthase-like - alpha domain"/>
    <property type="match status" value="1"/>
</dbReference>
<protein>
    <recommendedName>
        <fullName evidence="1">Fe-containing alcohol dehydrogenase-like C-terminal domain-containing protein</fullName>
    </recommendedName>
</protein>
<feature type="domain" description="Fe-containing alcohol dehydrogenase-like C-terminal" evidence="1">
    <location>
        <begin position="25"/>
        <end position="143"/>
    </location>
</feature>
<evidence type="ECO:0000259" key="1">
    <source>
        <dbReference type="Pfam" id="PF25137"/>
    </source>
</evidence>
<dbReference type="InterPro" id="IPR056798">
    <property type="entry name" value="ADH_Fe_C"/>
</dbReference>
<accession>A0ABN6J0J8</accession>
<dbReference type="SUPFAM" id="SSF56796">
    <property type="entry name" value="Dehydroquinate synthase-like"/>
    <property type="match status" value="1"/>
</dbReference>
<gene>
    <name evidence="2" type="ORF">psyc5s11_39320</name>
</gene>
<proteinExistence type="predicted"/>
<evidence type="ECO:0000313" key="2">
    <source>
        <dbReference type="EMBL" id="BCZ47865.1"/>
    </source>
</evidence>
<evidence type="ECO:0000313" key="3">
    <source>
        <dbReference type="Proteomes" id="UP000824633"/>
    </source>
</evidence>
<sequence length="143" mass="16497">MKPKASILDPEYTYSVPKNQTADIMSHIFGNYFSHTQGVGLAILTPHWMKYSLDDTTVNKFAQYGINVWNIDKNLENFEIANIAIEKTTQFFKELGIPSTLREVGIEEEKFEIMAKKAMNPYFKYAFKPLDENNIINIFKAAF</sequence>
<organism evidence="2 3">
    <name type="scientific">Clostridium gelidum</name>
    <dbReference type="NCBI Taxonomy" id="704125"/>
    <lineage>
        <taxon>Bacteria</taxon>
        <taxon>Bacillati</taxon>
        <taxon>Bacillota</taxon>
        <taxon>Clostridia</taxon>
        <taxon>Eubacteriales</taxon>
        <taxon>Clostridiaceae</taxon>
        <taxon>Clostridium</taxon>
    </lineage>
</organism>
<dbReference type="Proteomes" id="UP000824633">
    <property type="component" value="Chromosome"/>
</dbReference>
<dbReference type="EMBL" id="AP024849">
    <property type="protein sequence ID" value="BCZ47865.1"/>
    <property type="molecule type" value="Genomic_DNA"/>
</dbReference>
<dbReference type="PANTHER" id="PTHR43633:SF1">
    <property type="entry name" value="ALCOHOL DEHYDROGENASE YQHD"/>
    <property type="match status" value="1"/>
</dbReference>
<dbReference type="PANTHER" id="PTHR43633">
    <property type="entry name" value="ALCOHOL DEHYDROGENASE YQHD"/>
    <property type="match status" value="1"/>
</dbReference>
<dbReference type="Pfam" id="PF25137">
    <property type="entry name" value="ADH_Fe_C"/>
    <property type="match status" value="1"/>
</dbReference>
<name>A0ABN6J0J8_9CLOT</name>
<keyword evidence="3" id="KW-1185">Reference proteome</keyword>